<evidence type="ECO:0000313" key="3">
    <source>
        <dbReference type="Proteomes" id="UP000574690"/>
    </source>
</evidence>
<accession>A0A850CF09</accession>
<proteinExistence type="predicted"/>
<organism evidence="2 3">
    <name type="scientific">Glycomyces artemisiae</name>
    <dbReference type="NCBI Taxonomy" id="1076443"/>
    <lineage>
        <taxon>Bacteria</taxon>
        <taxon>Bacillati</taxon>
        <taxon>Actinomycetota</taxon>
        <taxon>Actinomycetes</taxon>
        <taxon>Glycomycetales</taxon>
        <taxon>Glycomycetaceae</taxon>
        <taxon>Glycomyces</taxon>
    </lineage>
</organism>
<gene>
    <name evidence="2" type="ORF">HOQ43_18565</name>
</gene>
<feature type="transmembrane region" description="Helical" evidence="1">
    <location>
        <begin position="96"/>
        <end position="116"/>
    </location>
</feature>
<feature type="transmembrane region" description="Helical" evidence="1">
    <location>
        <begin position="70"/>
        <end position="90"/>
    </location>
</feature>
<comment type="caution">
    <text evidence="2">The sequence shown here is derived from an EMBL/GenBank/DDBJ whole genome shotgun (WGS) entry which is preliminary data.</text>
</comment>
<protein>
    <submittedName>
        <fullName evidence="2">Uncharacterized protein</fullName>
    </submittedName>
</protein>
<keyword evidence="1" id="KW-0812">Transmembrane</keyword>
<evidence type="ECO:0000256" key="1">
    <source>
        <dbReference type="SAM" id="Phobius"/>
    </source>
</evidence>
<keyword evidence="1" id="KW-1133">Transmembrane helix</keyword>
<dbReference type="AlphaFoldDB" id="A0A850CF09"/>
<reference evidence="2 3" key="1">
    <citation type="submission" date="2020-05" db="EMBL/GenBank/DDBJ databases">
        <title>DNA-SIP metagenomic assembled genomes.</title>
        <authorList>
            <person name="Yu J."/>
        </authorList>
    </citation>
    <scope>NUCLEOTIDE SEQUENCE [LARGE SCALE GENOMIC DNA]</scope>
    <source>
        <strain evidence="2">Bin5.27</strain>
    </source>
</reference>
<dbReference type="EMBL" id="JABFXE010000779">
    <property type="protein sequence ID" value="NUQ90451.1"/>
    <property type="molecule type" value="Genomic_DNA"/>
</dbReference>
<feature type="transmembrane region" description="Helical" evidence="1">
    <location>
        <begin position="36"/>
        <end position="58"/>
    </location>
</feature>
<sequence>MAAALLLGFNPWLMLYVAYGMPLMALFTMATGDLGVGFLCALAVGWIWTIGHVVLLDTWILRADRRARPAAVVGAVMPLAMLMIAPATIGWEWFEIPLVAGAPSIIFQAFLLWHIFRKEAGLWFSGEWAVAQEP</sequence>
<name>A0A850CF09_9ACTN</name>
<feature type="transmembrane region" description="Helical" evidence="1">
    <location>
        <begin position="12"/>
        <end position="30"/>
    </location>
</feature>
<evidence type="ECO:0000313" key="2">
    <source>
        <dbReference type="EMBL" id="NUQ90451.1"/>
    </source>
</evidence>
<dbReference type="Proteomes" id="UP000574690">
    <property type="component" value="Unassembled WGS sequence"/>
</dbReference>
<keyword evidence="1" id="KW-0472">Membrane</keyword>